<sequence length="85" mass="9271">MDRPAGIGDAVVRHYASKTTDGRVETNKRYGHLAGLDYLRDMAALAKDNPALMAGLSPQDRYKLAQLQLTDANRARKAEQEGDAA</sequence>
<name>A0ABX8UDB6_9ACTN</name>
<dbReference type="RefSeq" id="WP_020545099.1">
    <property type="nucleotide sequence ID" value="NZ_CP068985.1"/>
</dbReference>
<protein>
    <submittedName>
        <fullName evidence="1">Uncharacterized protein</fullName>
    </submittedName>
</protein>
<reference evidence="1 2" key="1">
    <citation type="journal article" date="2021" name="ACS Chem. Biol.">
        <title>Genomic-Led Discovery of a Novel Glycopeptide Antibiotic by Nonomuraea coxensis DSM 45129.</title>
        <authorList>
            <person name="Yushchuk O."/>
            <person name="Vior N.M."/>
            <person name="Andreo-Vidal A."/>
            <person name="Berini F."/>
            <person name="Ruckert C."/>
            <person name="Busche T."/>
            <person name="Binda E."/>
            <person name="Kalinowski J."/>
            <person name="Truman A.W."/>
            <person name="Marinelli F."/>
        </authorList>
    </citation>
    <scope>NUCLEOTIDE SEQUENCE [LARGE SCALE GENOMIC DNA]</scope>
    <source>
        <strain evidence="1 2">DSM 45129</strain>
    </source>
</reference>
<evidence type="ECO:0000313" key="1">
    <source>
        <dbReference type="EMBL" id="QYC44941.1"/>
    </source>
</evidence>
<dbReference type="EMBL" id="CP068985">
    <property type="protein sequence ID" value="QYC44941.1"/>
    <property type="molecule type" value="Genomic_DNA"/>
</dbReference>
<evidence type="ECO:0000313" key="2">
    <source>
        <dbReference type="Proteomes" id="UP000824681"/>
    </source>
</evidence>
<proteinExistence type="predicted"/>
<keyword evidence="2" id="KW-1185">Reference proteome</keyword>
<organism evidence="1 2">
    <name type="scientific">Nonomuraea coxensis DSM 45129</name>
    <dbReference type="NCBI Taxonomy" id="1122611"/>
    <lineage>
        <taxon>Bacteria</taxon>
        <taxon>Bacillati</taxon>
        <taxon>Actinomycetota</taxon>
        <taxon>Actinomycetes</taxon>
        <taxon>Streptosporangiales</taxon>
        <taxon>Streptosporangiaceae</taxon>
        <taxon>Nonomuraea</taxon>
    </lineage>
</organism>
<gene>
    <name evidence="1" type="ORF">Nocox_36935</name>
</gene>
<accession>A0ABX8UDB6</accession>
<dbReference type="Proteomes" id="UP000824681">
    <property type="component" value="Chromosome"/>
</dbReference>